<dbReference type="EMBL" id="JAGQLN010000007">
    <property type="protein sequence ID" value="MCA9376747.1"/>
    <property type="molecule type" value="Genomic_DNA"/>
</dbReference>
<dbReference type="GO" id="GO:0016787">
    <property type="term" value="F:hydrolase activity"/>
    <property type="evidence" value="ECO:0007669"/>
    <property type="project" value="UniProtKB-KW"/>
</dbReference>
<gene>
    <name evidence="1" type="ORF">KC685_02395</name>
</gene>
<dbReference type="PANTHER" id="PTHR43611:SF3">
    <property type="entry name" value="FLAVIN MONONUCLEOTIDE HYDROLASE 1, CHLOROPLATIC"/>
    <property type="match status" value="1"/>
</dbReference>
<dbReference type="InterPro" id="IPR023214">
    <property type="entry name" value="HAD_sf"/>
</dbReference>
<sequence>MKSIIFDLNGVFIKGEYLTSRLEKKYKVSTEESLTALKSIMDIVRQPNAPSIYSLCESYFEEWGVELDETEFLDWYFSGESLDEEMYEFALSLKQQGYNIYFLSNNFRERTDYYRNNLPKLFQLPKKSYFSWETGLVKPNVEVYKHILNENSLDPTSTYYIDDSEKNLEVAGSLGVNTFLMKNETTVDDLREFIASASV</sequence>
<dbReference type="PRINTS" id="PR00413">
    <property type="entry name" value="HADHALOGNASE"/>
</dbReference>
<dbReference type="PANTHER" id="PTHR43611">
    <property type="entry name" value="ALPHA-D-GLUCOSE 1-PHOSPHATE PHOSPHATASE"/>
    <property type="match status" value="1"/>
</dbReference>
<organism evidence="1 2">
    <name type="scientific">Candidatus Dojkabacteria bacterium</name>
    <dbReference type="NCBI Taxonomy" id="2099670"/>
    <lineage>
        <taxon>Bacteria</taxon>
        <taxon>Candidatus Dojkabacteria</taxon>
    </lineage>
</organism>
<name>A0A955I1Q0_9BACT</name>
<comment type="caution">
    <text evidence="1">The sequence shown here is derived from an EMBL/GenBank/DDBJ whole genome shotgun (WGS) entry which is preliminary data.</text>
</comment>
<dbReference type="InterPro" id="IPR023198">
    <property type="entry name" value="PGP-like_dom2"/>
</dbReference>
<evidence type="ECO:0000313" key="1">
    <source>
        <dbReference type="EMBL" id="MCA9376747.1"/>
    </source>
</evidence>
<dbReference type="Pfam" id="PF00702">
    <property type="entry name" value="Hydrolase"/>
    <property type="match status" value="1"/>
</dbReference>
<dbReference type="SUPFAM" id="SSF56784">
    <property type="entry name" value="HAD-like"/>
    <property type="match status" value="1"/>
</dbReference>
<dbReference type="Proteomes" id="UP000741282">
    <property type="component" value="Unassembled WGS sequence"/>
</dbReference>
<reference evidence="1" key="1">
    <citation type="submission" date="2020-04" db="EMBL/GenBank/DDBJ databases">
        <authorList>
            <person name="Zhang T."/>
        </authorList>
    </citation>
    <scope>NUCLEOTIDE SEQUENCE</scope>
    <source>
        <strain evidence="1">HKST-UBA17</strain>
    </source>
</reference>
<dbReference type="AlphaFoldDB" id="A0A955I1Q0"/>
<proteinExistence type="predicted"/>
<dbReference type="Gene3D" id="1.10.150.240">
    <property type="entry name" value="Putative phosphatase, domain 2"/>
    <property type="match status" value="1"/>
</dbReference>
<dbReference type="InterPro" id="IPR036412">
    <property type="entry name" value="HAD-like_sf"/>
</dbReference>
<evidence type="ECO:0000313" key="2">
    <source>
        <dbReference type="Proteomes" id="UP000741282"/>
    </source>
</evidence>
<dbReference type="SFLD" id="SFLDS00003">
    <property type="entry name" value="Haloacid_Dehalogenase"/>
    <property type="match status" value="1"/>
</dbReference>
<dbReference type="InterPro" id="IPR006439">
    <property type="entry name" value="HAD-SF_hydro_IA"/>
</dbReference>
<dbReference type="Gene3D" id="3.40.50.1000">
    <property type="entry name" value="HAD superfamily/HAD-like"/>
    <property type="match status" value="1"/>
</dbReference>
<protein>
    <submittedName>
        <fullName evidence="1">HAD-IA family hydrolase</fullName>
    </submittedName>
</protein>
<dbReference type="NCBIfam" id="TIGR01509">
    <property type="entry name" value="HAD-SF-IA-v3"/>
    <property type="match status" value="1"/>
</dbReference>
<accession>A0A955I1Q0</accession>
<keyword evidence="1" id="KW-0378">Hydrolase</keyword>
<dbReference type="NCBIfam" id="TIGR01549">
    <property type="entry name" value="HAD-SF-IA-v1"/>
    <property type="match status" value="1"/>
</dbReference>
<dbReference type="SFLD" id="SFLDG01129">
    <property type="entry name" value="C1.5:_HAD__Beta-PGM__Phosphata"/>
    <property type="match status" value="1"/>
</dbReference>
<reference evidence="1" key="2">
    <citation type="journal article" date="2021" name="Microbiome">
        <title>Successional dynamics and alternative stable states in a saline activated sludge microbial community over 9 years.</title>
        <authorList>
            <person name="Wang Y."/>
            <person name="Ye J."/>
            <person name="Ju F."/>
            <person name="Liu L."/>
            <person name="Boyd J.A."/>
            <person name="Deng Y."/>
            <person name="Parks D.H."/>
            <person name="Jiang X."/>
            <person name="Yin X."/>
            <person name="Woodcroft B.J."/>
            <person name="Tyson G.W."/>
            <person name="Hugenholtz P."/>
            <person name="Polz M.F."/>
            <person name="Zhang T."/>
        </authorList>
    </citation>
    <scope>NUCLEOTIDE SEQUENCE</scope>
    <source>
        <strain evidence="1">HKST-UBA17</strain>
    </source>
</reference>